<dbReference type="STRING" id="260552.Mag101_08370"/>
<proteinExistence type="predicted"/>
<evidence type="ECO:0000256" key="2">
    <source>
        <dbReference type="ARBA" id="ARBA00023315"/>
    </source>
</evidence>
<dbReference type="PANTHER" id="PTHR43072">
    <property type="entry name" value="N-ACETYLTRANSFERASE"/>
    <property type="match status" value="1"/>
</dbReference>
<dbReference type="EMBL" id="CP019650">
    <property type="protein sequence ID" value="AQQ67650.1"/>
    <property type="molecule type" value="Genomic_DNA"/>
</dbReference>
<dbReference type="GO" id="GO:0016747">
    <property type="term" value="F:acyltransferase activity, transferring groups other than amino-acyl groups"/>
    <property type="evidence" value="ECO:0007669"/>
    <property type="project" value="InterPro"/>
</dbReference>
<organism evidence="4 5">
    <name type="scientific">Microbulbifer agarilyticus</name>
    <dbReference type="NCBI Taxonomy" id="260552"/>
    <lineage>
        <taxon>Bacteria</taxon>
        <taxon>Pseudomonadati</taxon>
        <taxon>Pseudomonadota</taxon>
        <taxon>Gammaproteobacteria</taxon>
        <taxon>Cellvibrionales</taxon>
        <taxon>Microbulbiferaceae</taxon>
        <taxon>Microbulbifer</taxon>
    </lineage>
</organism>
<keyword evidence="2" id="KW-0012">Acyltransferase</keyword>
<dbReference type="PROSITE" id="PS51186">
    <property type="entry name" value="GNAT"/>
    <property type="match status" value="1"/>
</dbReference>
<evidence type="ECO:0000313" key="4">
    <source>
        <dbReference type="EMBL" id="AQQ67650.1"/>
    </source>
</evidence>
<evidence type="ECO:0000256" key="1">
    <source>
        <dbReference type="ARBA" id="ARBA00022679"/>
    </source>
</evidence>
<dbReference type="Gene3D" id="3.40.630.30">
    <property type="match status" value="1"/>
</dbReference>
<dbReference type="InterPro" id="IPR000182">
    <property type="entry name" value="GNAT_dom"/>
</dbReference>
<keyword evidence="5" id="KW-1185">Reference proteome</keyword>
<dbReference type="OrthoDB" id="5459937at2"/>
<dbReference type="InterPro" id="IPR016181">
    <property type="entry name" value="Acyl_CoA_acyltransferase"/>
</dbReference>
<gene>
    <name evidence="4" type="ORF">Mag101_08370</name>
</gene>
<dbReference type="Proteomes" id="UP000188219">
    <property type="component" value="Chromosome"/>
</dbReference>
<dbReference type="NCBIfam" id="NF040504">
    <property type="entry name" value="resist_ArsN1b"/>
    <property type="match status" value="1"/>
</dbReference>
<accession>A0A1Q2M4R3</accession>
<protein>
    <submittedName>
        <fullName evidence="4">Phosphinothricin acetyltransferase</fullName>
    </submittedName>
</protein>
<evidence type="ECO:0000313" key="5">
    <source>
        <dbReference type="Proteomes" id="UP000188219"/>
    </source>
</evidence>
<evidence type="ECO:0000259" key="3">
    <source>
        <dbReference type="PROSITE" id="PS51186"/>
    </source>
</evidence>
<name>A0A1Q2M4R3_9GAMM</name>
<dbReference type="RefSeq" id="WP_077403385.1">
    <property type="nucleotide sequence ID" value="NZ_CP019650.1"/>
</dbReference>
<dbReference type="AlphaFoldDB" id="A0A1Q2M4R3"/>
<dbReference type="KEGG" id="maga:Mag101_08370"/>
<keyword evidence="1" id="KW-0808">Transferase</keyword>
<sequence length="163" mass="18621">MIRQAEKSDAARIAEIYNYYVINTYITFEVDPVTEAEMSLRILECHENGLPWLVAEHEGEVVGYSYASKWKGRCAYRHSVEATVYLDRTSLSKGWGSRLYSDLFSKLAKNGVHAIISGIALPNDASIALHEKFGMEKVAHFKEVGRKFDNWVDVGYWQRVIRA</sequence>
<dbReference type="SUPFAM" id="SSF55729">
    <property type="entry name" value="Acyl-CoA N-acyltransferases (Nat)"/>
    <property type="match status" value="1"/>
</dbReference>
<dbReference type="Pfam" id="PF13420">
    <property type="entry name" value="Acetyltransf_4"/>
    <property type="match status" value="1"/>
</dbReference>
<reference evidence="4" key="1">
    <citation type="submission" date="2017-02" db="EMBL/GenBank/DDBJ databases">
        <title>Genome of Microbulbifer agarilyticus GP101.</title>
        <authorList>
            <person name="Jung J."/>
            <person name="Bae S.S."/>
            <person name="Baek K."/>
        </authorList>
    </citation>
    <scope>NUCLEOTIDE SEQUENCE [LARGE SCALE GENOMIC DNA]</scope>
    <source>
        <strain evidence="4">GP101</strain>
    </source>
</reference>
<dbReference type="PANTHER" id="PTHR43072:SF23">
    <property type="entry name" value="UPF0039 PROTEIN C11D3.02C"/>
    <property type="match status" value="1"/>
</dbReference>
<feature type="domain" description="N-acetyltransferase" evidence="3">
    <location>
        <begin position="1"/>
        <end position="161"/>
    </location>
</feature>